<dbReference type="UniPathway" id="UPA00232"/>
<sequence>MTTTLSKLASSLMISQVLTSTVEVLINKTLALSSNNTSLEKLTQKTLTLTLEELGFPLSFTVCNAIEKPKVVVTTLTEHADCTIKTSISTLRELKAKQQITELIKQNKLDLTGDVKVAQQFASIAENLDIDWQSELANHIGDIPTHKLMQLGKRVSAKVQFVAKQVKADASEYIVHEKRLVVTRSQINQFNQQVVEVSKEVDELNQRISQLVNRKANH</sequence>
<keyword evidence="2" id="KW-0175">Coiled coil</keyword>
<dbReference type="PANTHER" id="PTHR38693">
    <property type="entry name" value="UBIQUINONE BIOSYNTHESIS PROTEIN UBIJ"/>
    <property type="match status" value="1"/>
</dbReference>
<organism evidence="4">
    <name type="scientific">Colwellia sp. C1</name>
    <dbReference type="NCBI Taxonomy" id="1737566"/>
    <lineage>
        <taxon>Bacteria</taxon>
        <taxon>Pseudomonadati</taxon>
        <taxon>Pseudomonadota</taxon>
        <taxon>Gammaproteobacteria</taxon>
        <taxon>Alteromonadales</taxon>
        <taxon>Colwelliaceae</taxon>
        <taxon>Colwellia</taxon>
    </lineage>
</organism>
<keyword evidence="1" id="KW-0831">Ubiquinone biosynthesis</keyword>
<evidence type="ECO:0000256" key="2">
    <source>
        <dbReference type="SAM" id="Coils"/>
    </source>
</evidence>
<comment type="function">
    <text evidence="1">Required for ubiquinone (coenzyme Q) biosynthesis. Binds hydrophobic ubiquinone biosynthetic intermediates via its SCP2 domain and is essential for the stability of the Ubi complex. May constitute a docking platform where Ubi enzymes assemble and access their SCP2-bound polyprenyl substrates.</text>
</comment>
<feature type="domain" description="SCP2" evidence="3">
    <location>
        <begin position="28"/>
        <end position="125"/>
    </location>
</feature>
<comment type="subcellular location">
    <subcellularLocation>
        <location evidence="1">Cytoplasm</location>
    </subcellularLocation>
</comment>
<dbReference type="EMBL" id="KT428295">
    <property type="protein sequence ID" value="ALK44264.1"/>
    <property type="molecule type" value="Genomic_DNA"/>
</dbReference>
<proteinExistence type="inferred from homology"/>
<comment type="pathway">
    <text evidence="1">Cofactor biosynthesis; ubiquinone biosynthesis.</text>
</comment>
<evidence type="ECO:0000259" key="3">
    <source>
        <dbReference type="Pfam" id="PF02036"/>
    </source>
</evidence>
<evidence type="ECO:0000313" key="4">
    <source>
        <dbReference type="EMBL" id="ALK44264.1"/>
    </source>
</evidence>
<dbReference type="HAMAP" id="MF_02215">
    <property type="entry name" value="UbiJ"/>
    <property type="match status" value="1"/>
</dbReference>
<dbReference type="SUPFAM" id="SSF55718">
    <property type="entry name" value="SCP-like"/>
    <property type="match status" value="1"/>
</dbReference>
<reference evidence="4" key="1">
    <citation type="submission" date="2015-08" db="EMBL/GenBank/DDBJ databases">
        <title>Partial sequence of psychrophilic Colwellia sp.</title>
        <authorList>
            <person name="Pankowski J.A."/>
            <person name="Leong J.S."/>
            <person name="Nano F.E."/>
        </authorList>
    </citation>
    <scope>NUCLEOTIDE SEQUENCE</scope>
    <source>
        <strain evidence="4">C1</strain>
    </source>
</reference>
<comment type="similarity">
    <text evidence="1">Belongs to the UbiJ family.</text>
</comment>
<dbReference type="Gene3D" id="3.30.1050.10">
    <property type="entry name" value="SCP2 sterol-binding domain"/>
    <property type="match status" value="1"/>
</dbReference>
<name>A0A0P0KTH0_9GAMM</name>
<feature type="coiled-coil region" evidence="2">
    <location>
        <begin position="187"/>
        <end position="214"/>
    </location>
</feature>
<evidence type="ECO:0000256" key="1">
    <source>
        <dbReference type="HAMAP-Rule" id="MF_02215"/>
    </source>
</evidence>
<dbReference type="Pfam" id="PF02036">
    <property type="entry name" value="SCP2"/>
    <property type="match status" value="1"/>
</dbReference>
<dbReference type="AlphaFoldDB" id="A0A0P0KTH0"/>
<dbReference type="InterPro" id="IPR003033">
    <property type="entry name" value="SCP2_sterol-bd_dom"/>
</dbReference>
<dbReference type="InterPro" id="IPR036527">
    <property type="entry name" value="SCP2_sterol-bd_dom_sf"/>
</dbReference>
<dbReference type="GO" id="GO:0005737">
    <property type="term" value="C:cytoplasm"/>
    <property type="evidence" value="ECO:0007669"/>
    <property type="project" value="UniProtKB-SubCell"/>
</dbReference>
<protein>
    <recommendedName>
        <fullName evidence="1">Ubiquinone biosynthesis accessory factor UbiJ</fullName>
    </recommendedName>
</protein>
<dbReference type="PANTHER" id="PTHR38693:SF1">
    <property type="entry name" value="UBIQUINONE BIOSYNTHESIS ACCESSORY FACTOR UBIJ"/>
    <property type="match status" value="1"/>
</dbReference>
<dbReference type="InterPro" id="IPR038989">
    <property type="entry name" value="UbiJ"/>
</dbReference>
<accession>A0A0P0KTH0</accession>
<keyword evidence="1" id="KW-0963">Cytoplasm</keyword>
<gene>
    <name evidence="1" type="primary">ubiJ</name>
</gene>
<dbReference type="GO" id="GO:0006744">
    <property type="term" value="P:ubiquinone biosynthetic process"/>
    <property type="evidence" value="ECO:0007669"/>
    <property type="project" value="UniProtKB-UniRule"/>
</dbReference>